<dbReference type="Pfam" id="PF12484">
    <property type="entry name" value="PPE-SVP"/>
    <property type="match status" value="1"/>
</dbReference>
<dbReference type="InterPro" id="IPR022171">
    <property type="entry name" value="PPE_C"/>
</dbReference>
<keyword evidence="6" id="KW-1185">Reference proteome</keyword>
<sequence length="474" mass="46721">MIGVDYALLPPEVNSGWMYAGPGAGSLMAAAAAWSGLAAELSAATANYQEVVSELAGEAWQGPAATSMATAAAPFVHWMGTTAAQAEQAATQARAAAAAYEAAFAAMVPPPVIASNRMMLATLMSTNTLGQNTAAIAANQAEYGQMWAQDAAAMYSYASASAAATTLTPFSPPPQSSNPAGEANQAAAVSQAGTTAGSSAASALQNLAGPAATQGAVPGPIQSLIDSWLGFTGTPLISSANQLAGSFGLSMVNYGAGPFNSSAFQMLELSGMLGAGGANGTAAGQAAAAAALPAAALSSQVSGAGTGATATLAGSSGPVSASLGQAPTLRGLSVPHSWATASTVVAANSPAALYSAAALPSADLSGAPAATAMRAGGHLGDRPLIAGVVNTPKKGGPKSRFKTRARAAAPVAGKSGAYQGTTDRWVQPSPRTAAVTSSLSSHERRELEGLRSAVGDLTKERDAAARLIRKEFRA</sequence>
<dbReference type="Gene3D" id="1.20.1260.20">
    <property type="entry name" value="PPE superfamily"/>
    <property type="match status" value="1"/>
</dbReference>
<reference evidence="5 6" key="1">
    <citation type="submission" date="2023-12" db="EMBL/GenBank/DDBJ databases">
        <title>Description of new species of Mycobacterium terrae complex isolated from sewage at the Sao Paulo Zoological Park Foundation in Brazil.</title>
        <authorList>
            <person name="Romagnoli C.L."/>
            <person name="Conceicao E.C."/>
            <person name="Machado E."/>
            <person name="Barreto L.B.P.F."/>
            <person name="Sharma A."/>
            <person name="Silva N.M."/>
            <person name="Marques L.E."/>
            <person name="Juliana M.A."/>
            <person name="Lourenco M.C.S."/>
            <person name="Digiampietri L.A."/>
            <person name="Suffys P.N."/>
            <person name="Viana-Niero C."/>
        </authorList>
    </citation>
    <scope>NUCLEOTIDE SEQUENCE [LARGE SCALE GENOMIC DNA]</scope>
    <source>
        <strain evidence="5 6">MYC340</strain>
    </source>
</reference>
<feature type="region of interest" description="Disordered" evidence="2">
    <location>
        <begin position="387"/>
        <end position="444"/>
    </location>
</feature>
<evidence type="ECO:0000256" key="1">
    <source>
        <dbReference type="ARBA" id="ARBA00010652"/>
    </source>
</evidence>
<organism evidence="5 6">
    <name type="scientific">[Mycobacterium] nativiensis</name>
    <dbReference type="NCBI Taxonomy" id="2855503"/>
    <lineage>
        <taxon>Bacteria</taxon>
        <taxon>Bacillati</taxon>
        <taxon>Actinomycetota</taxon>
        <taxon>Actinomycetes</taxon>
        <taxon>Mycobacteriales</taxon>
        <taxon>Mycobacteriaceae</taxon>
        <taxon>Mycolicibacter</taxon>
    </lineage>
</organism>
<evidence type="ECO:0000259" key="4">
    <source>
        <dbReference type="Pfam" id="PF12484"/>
    </source>
</evidence>
<dbReference type="InterPro" id="IPR000030">
    <property type="entry name" value="PPE_dom"/>
</dbReference>
<name>A0ABU5XTI8_9MYCO</name>
<feature type="domain" description="PPE family C-terminal" evidence="4">
    <location>
        <begin position="320"/>
        <end position="387"/>
    </location>
</feature>
<dbReference type="PANTHER" id="PTHR46766:SF1">
    <property type="entry name" value="GLUTAMINE-RICH PROTEIN 2"/>
    <property type="match status" value="1"/>
</dbReference>
<dbReference type="EMBL" id="JAYJJU010000003">
    <property type="protein sequence ID" value="MEB3031047.1"/>
    <property type="molecule type" value="Genomic_DNA"/>
</dbReference>
<dbReference type="PANTHER" id="PTHR46766">
    <property type="entry name" value="GLUTAMINE-RICH PROTEIN 2"/>
    <property type="match status" value="1"/>
</dbReference>
<dbReference type="InterPro" id="IPR038332">
    <property type="entry name" value="PPE_sf"/>
</dbReference>
<feature type="domain" description="PPE" evidence="3">
    <location>
        <begin position="5"/>
        <end position="168"/>
    </location>
</feature>
<feature type="region of interest" description="Disordered" evidence="2">
    <location>
        <begin position="168"/>
        <end position="191"/>
    </location>
</feature>
<dbReference type="SUPFAM" id="SSF140459">
    <property type="entry name" value="PE/PPE dimer-like"/>
    <property type="match status" value="1"/>
</dbReference>
<protein>
    <submittedName>
        <fullName evidence="5">PPE family protein</fullName>
    </submittedName>
</protein>
<evidence type="ECO:0000256" key="2">
    <source>
        <dbReference type="SAM" id="MobiDB-lite"/>
    </source>
</evidence>
<comment type="caution">
    <text evidence="5">The sequence shown here is derived from an EMBL/GenBank/DDBJ whole genome shotgun (WGS) entry which is preliminary data.</text>
</comment>
<evidence type="ECO:0000259" key="3">
    <source>
        <dbReference type="Pfam" id="PF00823"/>
    </source>
</evidence>
<evidence type="ECO:0000313" key="6">
    <source>
        <dbReference type="Proteomes" id="UP001298593"/>
    </source>
</evidence>
<dbReference type="Pfam" id="PF00823">
    <property type="entry name" value="PPE"/>
    <property type="match status" value="1"/>
</dbReference>
<evidence type="ECO:0000313" key="5">
    <source>
        <dbReference type="EMBL" id="MEB3031047.1"/>
    </source>
</evidence>
<feature type="compositionally biased region" description="Basic residues" evidence="2">
    <location>
        <begin position="395"/>
        <end position="405"/>
    </location>
</feature>
<comment type="similarity">
    <text evidence="1">Belongs to the mycobacterial PPE family.</text>
</comment>
<gene>
    <name evidence="5" type="ORF">KV113_05710</name>
</gene>
<dbReference type="RefSeq" id="WP_224971185.1">
    <property type="nucleotide sequence ID" value="NZ_JAYJJU010000003.1"/>
</dbReference>
<proteinExistence type="inferred from homology"/>
<dbReference type="Proteomes" id="UP001298593">
    <property type="component" value="Unassembled WGS sequence"/>
</dbReference>
<accession>A0ABU5XTI8</accession>